<dbReference type="Gene3D" id="1.10.10.1590">
    <property type="entry name" value="NADH-quinone oxidoreductase subunit E"/>
    <property type="match status" value="1"/>
</dbReference>
<keyword evidence="1" id="KW-0479">Metal-binding</keyword>
<keyword evidence="2" id="KW-0408">Iron</keyword>
<evidence type="ECO:0000313" key="5">
    <source>
        <dbReference type="EMBL" id="GAA1716135.1"/>
    </source>
</evidence>
<dbReference type="CDD" id="cd03064">
    <property type="entry name" value="TRX_Fd_NuoE"/>
    <property type="match status" value="1"/>
</dbReference>
<feature type="region of interest" description="Disordered" evidence="4">
    <location>
        <begin position="224"/>
        <end position="336"/>
    </location>
</feature>
<dbReference type="NCBIfam" id="NF005721">
    <property type="entry name" value="PRK07539.1-1"/>
    <property type="match status" value="1"/>
</dbReference>
<dbReference type="InterPro" id="IPR041921">
    <property type="entry name" value="NuoE_N"/>
</dbReference>
<organism evidence="5 6">
    <name type="scientific">Isoptericola hypogeus</name>
    <dbReference type="NCBI Taxonomy" id="300179"/>
    <lineage>
        <taxon>Bacteria</taxon>
        <taxon>Bacillati</taxon>
        <taxon>Actinomycetota</taxon>
        <taxon>Actinomycetes</taxon>
        <taxon>Micrococcales</taxon>
        <taxon>Promicromonosporaceae</taxon>
        <taxon>Isoptericola</taxon>
    </lineage>
</organism>
<dbReference type="RefSeq" id="WP_344246314.1">
    <property type="nucleotide sequence ID" value="NZ_BAAAPM010000003.1"/>
</dbReference>
<feature type="compositionally biased region" description="Basic and acidic residues" evidence="4">
    <location>
        <begin position="320"/>
        <end position="336"/>
    </location>
</feature>
<name>A0ABN2J1H2_9MICO</name>
<comment type="caution">
    <text evidence="5">The sequence shown here is derived from an EMBL/GenBank/DDBJ whole genome shotgun (WGS) entry which is preliminary data.</text>
</comment>
<dbReference type="PANTHER" id="PTHR10371">
    <property type="entry name" value="NADH DEHYDROGENASE UBIQUINONE FLAVOPROTEIN 2, MITOCHONDRIAL"/>
    <property type="match status" value="1"/>
</dbReference>
<protein>
    <submittedName>
        <fullName evidence="5">NADH-quinone oxidoreductase subunit NuoE</fullName>
    </submittedName>
</protein>
<dbReference type="Pfam" id="PF01257">
    <property type="entry name" value="2Fe-2S_thioredx"/>
    <property type="match status" value="1"/>
</dbReference>
<dbReference type="Proteomes" id="UP001501138">
    <property type="component" value="Unassembled WGS sequence"/>
</dbReference>
<evidence type="ECO:0000256" key="1">
    <source>
        <dbReference type="ARBA" id="ARBA00022723"/>
    </source>
</evidence>
<sequence length="336" mass="35074">MTAEPTSARSATRYEAETLSSLVADAAEIKARYPDPRSGLLPLLHLVQSVDGYVSRDGIMFCAEQLELTAAEVSAVATFYTQYKRHPNGTYTVGVCTNTLCAVMGGDAIFDELSEHLGVGHDETTDDGAITLERVECNAACDYAPVVMVNWEFFDNQTPETATALADRLRAGQEVAPTRGADSVCTFKQMSRVLAGFPDGRADEGGLAGEPTLAGLRLARAASAVDGAGSPAEPAKTPSPVEPVETPSPVEPAETPSPVEPAETPSPVEPVETTQAADATSSTDDVPPETGTEQSSAERQPAAPGDDTPGRSPSGAPAKPEPEKDSEPEKEGEGDD</sequence>
<dbReference type="SUPFAM" id="SSF52833">
    <property type="entry name" value="Thioredoxin-like"/>
    <property type="match status" value="1"/>
</dbReference>
<keyword evidence="6" id="KW-1185">Reference proteome</keyword>
<proteinExistence type="predicted"/>
<gene>
    <name evidence="5" type="primary">nuoE</name>
    <name evidence="5" type="ORF">GCM10009809_10300</name>
</gene>
<accession>A0ABN2J1H2</accession>
<dbReference type="InterPro" id="IPR036249">
    <property type="entry name" value="Thioredoxin-like_sf"/>
</dbReference>
<keyword evidence="3" id="KW-0411">Iron-sulfur</keyword>
<dbReference type="PANTHER" id="PTHR10371:SF3">
    <property type="entry name" value="NADH DEHYDROGENASE [UBIQUINONE] FLAVOPROTEIN 2, MITOCHONDRIAL"/>
    <property type="match status" value="1"/>
</dbReference>
<evidence type="ECO:0000313" key="6">
    <source>
        <dbReference type="Proteomes" id="UP001501138"/>
    </source>
</evidence>
<dbReference type="PRINTS" id="PR01217">
    <property type="entry name" value="PRICHEXTENSN"/>
</dbReference>
<dbReference type="InterPro" id="IPR042128">
    <property type="entry name" value="NuoE_dom"/>
</dbReference>
<evidence type="ECO:0000256" key="2">
    <source>
        <dbReference type="ARBA" id="ARBA00023004"/>
    </source>
</evidence>
<evidence type="ECO:0000256" key="4">
    <source>
        <dbReference type="SAM" id="MobiDB-lite"/>
    </source>
</evidence>
<feature type="compositionally biased region" description="Low complexity" evidence="4">
    <location>
        <begin position="238"/>
        <end position="285"/>
    </location>
</feature>
<reference evidence="5 6" key="1">
    <citation type="journal article" date="2019" name="Int. J. Syst. Evol. Microbiol.">
        <title>The Global Catalogue of Microorganisms (GCM) 10K type strain sequencing project: providing services to taxonomists for standard genome sequencing and annotation.</title>
        <authorList>
            <consortium name="The Broad Institute Genomics Platform"/>
            <consortium name="The Broad Institute Genome Sequencing Center for Infectious Disease"/>
            <person name="Wu L."/>
            <person name="Ma J."/>
        </authorList>
    </citation>
    <scope>NUCLEOTIDE SEQUENCE [LARGE SCALE GENOMIC DNA]</scope>
    <source>
        <strain evidence="5 6">JCM 15589</strain>
    </source>
</reference>
<evidence type="ECO:0000256" key="3">
    <source>
        <dbReference type="ARBA" id="ARBA00023014"/>
    </source>
</evidence>
<dbReference type="EMBL" id="BAAAPM010000003">
    <property type="protein sequence ID" value="GAA1716135.1"/>
    <property type="molecule type" value="Genomic_DNA"/>
</dbReference>
<dbReference type="Gene3D" id="3.40.30.10">
    <property type="entry name" value="Glutaredoxin"/>
    <property type="match status" value="1"/>
</dbReference>